<dbReference type="InterPro" id="IPR002831">
    <property type="entry name" value="Tscrpt_reg_TrmB_N"/>
</dbReference>
<accession>A0AA96LSJ3</accession>
<dbReference type="PANTHER" id="PTHR34293">
    <property type="entry name" value="HTH-TYPE TRANSCRIPTIONAL REGULATOR TRMBL2"/>
    <property type="match status" value="1"/>
</dbReference>
<dbReference type="Pfam" id="PF01978">
    <property type="entry name" value="TrmB"/>
    <property type="match status" value="1"/>
</dbReference>
<dbReference type="RefSeq" id="WP_314799007.1">
    <property type="nucleotide sequence ID" value="NZ_CP130319.1"/>
</dbReference>
<sequence>MENVHQHLKNLGFTDLEAKCLLELAVNGTQTGYEIAKGLGVSRSNVYAALQKLADKGAVLTSHGEPTVYQSVPIEEIGERMEAELHASVRYVSEHLPKGDAQRLDYFSLIGDAKVLDRIRTELRKAKEEVLCDLAPEEAKLLKEELKQAPSHGVRVVAAPTSDSGLAQAFSPFPKRRGESAKELSQRKFTLLIDRKLAIVGTRGGGESTLAMLTEQTAMVELLYHQFCSAIVFHELGQDMGAKLEDKYGKYFKKMIQKYIEPKRAEEVKIPVTKLIVEPEVADELGRLEVAADPRLSDESSDELTTGSKRNELLASEGKLGEGKSTGKRKKKK</sequence>
<dbReference type="Gene3D" id="1.10.10.10">
    <property type="entry name" value="Winged helix-like DNA-binding domain superfamily/Winged helix DNA-binding domain"/>
    <property type="match status" value="1"/>
</dbReference>
<reference evidence="3" key="1">
    <citation type="submission" date="2022-02" db="EMBL/GenBank/DDBJ databases">
        <title>Paenibacillus sp. MBLB1832 Whole Genome Shotgun Sequencing.</title>
        <authorList>
            <person name="Hwang C.Y."/>
            <person name="Cho E.-S."/>
            <person name="Seo M.-J."/>
        </authorList>
    </citation>
    <scope>NUCLEOTIDE SEQUENCE</scope>
    <source>
        <strain evidence="3">MBLB1832</strain>
    </source>
</reference>
<evidence type="ECO:0000259" key="2">
    <source>
        <dbReference type="Pfam" id="PF01978"/>
    </source>
</evidence>
<dbReference type="InterPro" id="IPR036388">
    <property type="entry name" value="WH-like_DNA-bd_sf"/>
</dbReference>
<dbReference type="InterPro" id="IPR036390">
    <property type="entry name" value="WH_DNA-bd_sf"/>
</dbReference>
<protein>
    <submittedName>
        <fullName evidence="3">Helix-turn-helix domain-containing protein</fullName>
    </submittedName>
</protein>
<name>A0AA96LSJ3_9BACL</name>
<feature type="compositionally biased region" description="Basic and acidic residues" evidence="1">
    <location>
        <begin position="288"/>
        <end position="298"/>
    </location>
</feature>
<dbReference type="KEGG" id="proo:MJB10_23060"/>
<keyword evidence="4" id="KW-1185">Reference proteome</keyword>
<dbReference type="PANTHER" id="PTHR34293:SF1">
    <property type="entry name" value="HTH-TYPE TRANSCRIPTIONAL REGULATOR TRMBL2"/>
    <property type="match status" value="1"/>
</dbReference>
<dbReference type="EMBL" id="CP130319">
    <property type="protein sequence ID" value="WNR43945.1"/>
    <property type="molecule type" value="Genomic_DNA"/>
</dbReference>
<evidence type="ECO:0000313" key="4">
    <source>
        <dbReference type="Proteomes" id="UP001304650"/>
    </source>
</evidence>
<evidence type="ECO:0000256" key="1">
    <source>
        <dbReference type="SAM" id="MobiDB-lite"/>
    </source>
</evidence>
<dbReference type="Proteomes" id="UP001304650">
    <property type="component" value="Chromosome"/>
</dbReference>
<proteinExistence type="predicted"/>
<dbReference type="SUPFAM" id="SSF46785">
    <property type="entry name" value="Winged helix' DNA-binding domain"/>
    <property type="match status" value="1"/>
</dbReference>
<feature type="region of interest" description="Disordered" evidence="1">
    <location>
        <begin position="288"/>
        <end position="333"/>
    </location>
</feature>
<gene>
    <name evidence="3" type="ORF">MJB10_23060</name>
</gene>
<evidence type="ECO:0000313" key="3">
    <source>
        <dbReference type="EMBL" id="WNR43945.1"/>
    </source>
</evidence>
<dbReference type="CDD" id="cd09124">
    <property type="entry name" value="PLDc_like_TrmB_middle"/>
    <property type="match status" value="1"/>
</dbReference>
<dbReference type="InterPro" id="IPR051797">
    <property type="entry name" value="TrmB-like"/>
</dbReference>
<feature type="domain" description="Transcription regulator TrmB N-terminal" evidence="2">
    <location>
        <begin position="8"/>
        <end position="75"/>
    </location>
</feature>
<dbReference type="AlphaFoldDB" id="A0AA96LSJ3"/>
<organism evidence="3 4">
    <name type="scientific">Paenibacillus roseopurpureus</name>
    <dbReference type="NCBI Taxonomy" id="2918901"/>
    <lineage>
        <taxon>Bacteria</taxon>
        <taxon>Bacillati</taxon>
        <taxon>Bacillota</taxon>
        <taxon>Bacilli</taxon>
        <taxon>Bacillales</taxon>
        <taxon>Paenibacillaceae</taxon>
        <taxon>Paenibacillus</taxon>
    </lineage>
</organism>